<organism evidence="2 3">
    <name type="scientific">candidate division WWE3 bacterium</name>
    <dbReference type="NCBI Taxonomy" id="2053526"/>
    <lineage>
        <taxon>Bacteria</taxon>
        <taxon>Katanobacteria</taxon>
    </lineage>
</organism>
<accession>A0A7X9E812</accession>
<dbReference type="Pfam" id="PF13508">
    <property type="entry name" value="Acetyltransf_7"/>
    <property type="match status" value="1"/>
</dbReference>
<comment type="caution">
    <text evidence="2">The sequence shown here is derived from an EMBL/GenBank/DDBJ whole genome shotgun (WGS) entry which is preliminary data.</text>
</comment>
<feature type="domain" description="N-acetyltransferase" evidence="1">
    <location>
        <begin position="14"/>
        <end position="166"/>
    </location>
</feature>
<dbReference type="EMBL" id="JAAZNV010000014">
    <property type="protein sequence ID" value="NMB91991.1"/>
    <property type="molecule type" value="Genomic_DNA"/>
</dbReference>
<dbReference type="Gene3D" id="3.40.630.30">
    <property type="match status" value="1"/>
</dbReference>
<dbReference type="PROSITE" id="PS51186">
    <property type="entry name" value="GNAT"/>
    <property type="match status" value="1"/>
</dbReference>
<gene>
    <name evidence="2" type="ORF">GYA37_04115</name>
</gene>
<dbReference type="Proteomes" id="UP000590542">
    <property type="component" value="Unassembled WGS sequence"/>
</dbReference>
<reference evidence="2 3" key="1">
    <citation type="journal article" date="2020" name="Biotechnol. Biofuels">
        <title>New insights from the biogas microbiome by comprehensive genome-resolved metagenomics of nearly 1600 species originating from multiple anaerobic digesters.</title>
        <authorList>
            <person name="Campanaro S."/>
            <person name="Treu L."/>
            <person name="Rodriguez-R L.M."/>
            <person name="Kovalovszki A."/>
            <person name="Ziels R.M."/>
            <person name="Maus I."/>
            <person name="Zhu X."/>
            <person name="Kougias P.G."/>
            <person name="Basile A."/>
            <person name="Luo G."/>
            <person name="Schluter A."/>
            <person name="Konstantinidis K.T."/>
            <person name="Angelidaki I."/>
        </authorList>
    </citation>
    <scope>NUCLEOTIDE SEQUENCE [LARGE SCALE GENOMIC DNA]</scope>
    <source>
        <strain evidence="2">AS27yjCOA_202</strain>
    </source>
</reference>
<name>A0A7X9E812_UNCKA</name>
<proteinExistence type="predicted"/>
<dbReference type="SUPFAM" id="SSF55729">
    <property type="entry name" value="Acyl-CoA N-acyltransferases (Nat)"/>
    <property type="match status" value="1"/>
</dbReference>
<evidence type="ECO:0000313" key="3">
    <source>
        <dbReference type="Proteomes" id="UP000590542"/>
    </source>
</evidence>
<sequence length="188" mass="20981">MNHADVEKEKSVNIQFTEVLSSEEEYKLHEMQKKVFGSMIDDIEASEDFINIPYAHFLLKDGSKIVGFLDLHKSKGSYEGIEVSIGGLSIGILAEYRKYGYGGKLITYAMEHLKSQSYDFGFLAAAPGTVPLYEKYGWRQLSIPYTYESIKGEIKSGTDGMIVPLGNANLVNKIQNGVAPLHVGRGYW</sequence>
<evidence type="ECO:0000313" key="2">
    <source>
        <dbReference type="EMBL" id="NMB91991.1"/>
    </source>
</evidence>
<evidence type="ECO:0000259" key="1">
    <source>
        <dbReference type="PROSITE" id="PS51186"/>
    </source>
</evidence>
<dbReference type="InterPro" id="IPR000182">
    <property type="entry name" value="GNAT_dom"/>
</dbReference>
<keyword evidence="2" id="KW-0808">Transferase</keyword>
<dbReference type="InterPro" id="IPR016181">
    <property type="entry name" value="Acyl_CoA_acyltransferase"/>
</dbReference>
<dbReference type="CDD" id="cd04301">
    <property type="entry name" value="NAT_SF"/>
    <property type="match status" value="1"/>
</dbReference>
<dbReference type="GO" id="GO:0016747">
    <property type="term" value="F:acyltransferase activity, transferring groups other than amino-acyl groups"/>
    <property type="evidence" value="ECO:0007669"/>
    <property type="project" value="InterPro"/>
</dbReference>
<dbReference type="AlphaFoldDB" id="A0A7X9E812"/>
<protein>
    <submittedName>
        <fullName evidence="2">GNAT family N-acetyltransferase</fullName>
    </submittedName>
</protein>